<dbReference type="AlphaFoldDB" id="A0A538UCV8"/>
<accession>A0A538UCV8</accession>
<feature type="domain" description="Soluble ligand binding" evidence="3">
    <location>
        <begin position="128"/>
        <end position="176"/>
    </location>
</feature>
<name>A0A538UCV8_UNCEI</name>
<protein>
    <submittedName>
        <fullName evidence="4">Polysaccharide export protein</fullName>
    </submittedName>
</protein>
<dbReference type="Pfam" id="PF02563">
    <property type="entry name" value="Poly_export"/>
    <property type="match status" value="1"/>
</dbReference>
<gene>
    <name evidence="4" type="ORF">E6K81_03230</name>
</gene>
<reference evidence="4 5" key="1">
    <citation type="journal article" date="2019" name="Nat. Microbiol.">
        <title>Mediterranean grassland soil C-N compound turnover is dependent on rainfall and depth, and is mediated by genomically divergent microorganisms.</title>
        <authorList>
            <person name="Diamond S."/>
            <person name="Andeer P.F."/>
            <person name="Li Z."/>
            <person name="Crits-Christoph A."/>
            <person name="Burstein D."/>
            <person name="Anantharaman K."/>
            <person name="Lane K.R."/>
            <person name="Thomas B.C."/>
            <person name="Pan C."/>
            <person name="Northen T.R."/>
            <person name="Banfield J.F."/>
        </authorList>
    </citation>
    <scope>NUCLEOTIDE SEQUENCE [LARGE SCALE GENOMIC DNA]</scope>
    <source>
        <strain evidence="4">WS_11</strain>
    </source>
</reference>
<evidence type="ECO:0000313" key="4">
    <source>
        <dbReference type="EMBL" id="TMQ73724.1"/>
    </source>
</evidence>
<comment type="caution">
    <text evidence="4">The sequence shown here is derived from an EMBL/GenBank/DDBJ whole genome shotgun (WGS) entry which is preliminary data.</text>
</comment>
<dbReference type="InterPro" id="IPR003715">
    <property type="entry name" value="Poly_export_N"/>
</dbReference>
<evidence type="ECO:0000259" key="2">
    <source>
        <dbReference type="Pfam" id="PF02563"/>
    </source>
</evidence>
<evidence type="ECO:0000256" key="1">
    <source>
        <dbReference type="ARBA" id="ARBA00022729"/>
    </source>
</evidence>
<sequence length="210" mass="22770">MNGMRVAPTPRAARVVESTAVRPQWRALVMAIVTVMIGVGHGLAQDTAYVPGPGDVLDIEVYASGERQETFSATVSPTGTVTCPLIGEFTLGNRPLPELAATMAEAFAAGYYVHPQVLINVRQYAGRVSILGEVRHPGLYPVGGRLTLLGAVELAGGVTDFAAERHVHVLRNEGGKPRRLEADLGRIRKGKEPDLVLQRDDRIDVPRRWF</sequence>
<dbReference type="GO" id="GO:0015159">
    <property type="term" value="F:polysaccharide transmembrane transporter activity"/>
    <property type="evidence" value="ECO:0007669"/>
    <property type="project" value="InterPro"/>
</dbReference>
<evidence type="ECO:0000313" key="5">
    <source>
        <dbReference type="Proteomes" id="UP000319771"/>
    </source>
</evidence>
<evidence type="ECO:0000259" key="3">
    <source>
        <dbReference type="Pfam" id="PF10531"/>
    </source>
</evidence>
<dbReference type="EMBL" id="VBPB01000047">
    <property type="protein sequence ID" value="TMQ73724.1"/>
    <property type="molecule type" value="Genomic_DNA"/>
</dbReference>
<organism evidence="4 5">
    <name type="scientific">Eiseniibacteriota bacterium</name>
    <dbReference type="NCBI Taxonomy" id="2212470"/>
    <lineage>
        <taxon>Bacteria</taxon>
        <taxon>Candidatus Eiseniibacteriota</taxon>
    </lineage>
</organism>
<dbReference type="InterPro" id="IPR049712">
    <property type="entry name" value="Poly_export"/>
</dbReference>
<dbReference type="Gene3D" id="3.30.1950.10">
    <property type="entry name" value="wza like domain"/>
    <property type="match status" value="1"/>
</dbReference>
<feature type="domain" description="Polysaccharide export protein N-terminal" evidence="2">
    <location>
        <begin position="45"/>
        <end position="121"/>
    </location>
</feature>
<dbReference type="Proteomes" id="UP000319771">
    <property type="component" value="Unassembled WGS sequence"/>
</dbReference>
<keyword evidence="1" id="KW-0732">Signal</keyword>
<dbReference type="PANTHER" id="PTHR33619">
    <property type="entry name" value="POLYSACCHARIDE EXPORT PROTEIN GFCE-RELATED"/>
    <property type="match status" value="1"/>
</dbReference>
<dbReference type="PANTHER" id="PTHR33619:SF3">
    <property type="entry name" value="POLYSACCHARIDE EXPORT PROTEIN GFCE-RELATED"/>
    <property type="match status" value="1"/>
</dbReference>
<dbReference type="Gene3D" id="3.10.560.10">
    <property type="entry name" value="Outer membrane lipoprotein wza domain like"/>
    <property type="match status" value="1"/>
</dbReference>
<dbReference type="Pfam" id="PF10531">
    <property type="entry name" value="SLBB"/>
    <property type="match status" value="1"/>
</dbReference>
<proteinExistence type="predicted"/>
<dbReference type="InterPro" id="IPR019554">
    <property type="entry name" value="Soluble_ligand-bd"/>
</dbReference>